<reference evidence="2" key="1">
    <citation type="journal article" date="2020" name="Nat. Commun.">
        <title>Large-scale genome sequencing of mycorrhizal fungi provides insights into the early evolution of symbiotic traits.</title>
        <authorList>
            <person name="Miyauchi S."/>
            <person name="Kiss E."/>
            <person name="Kuo A."/>
            <person name="Drula E."/>
            <person name="Kohler A."/>
            <person name="Sanchez-Garcia M."/>
            <person name="Morin E."/>
            <person name="Andreopoulos B."/>
            <person name="Barry K.W."/>
            <person name="Bonito G."/>
            <person name="Buee M."/>
            <person name="Carver A."/>
            <person name="Chen C."/>
            <person name="Cichocki N."/>
            <person name="Clum A."/>
            <person name="Culley D."/>
            <person name="Crous P.W."/>
            <person name="Fauchery L."/>
            <person name="Girlanda M."/>
            <person name="Hayes R.D."/>
            <person name="Keri Z."/>
            <person name="LaButti K."/>
            <person name="Lipzen A."/>
            <person name="Lombard V."/>
            <person name="Magnuson J."/>
            <person name="Maillard F."/>
            <person name="Murat C."/>
            <person name="Nolan M."/>
            <person name="Ohm R.A."/>
            <person name="Pangilinan J."/>
            <person name="Pereira M.F."/>
            <person name="Perotto S."/>
            <person name="Peter M."/>
            <person name="Pfister S."/>
            <person name="Riley R."/>
            <person name="Sitrit Y."/>
            <person name="Stielow J.B."/>
            <person name="Szollosi G."/>
            <person name="Zifcakova L."/>
            <person name="Stursova M."/>
            <person name="Spatafora J.W."/>
            <person name="Tedersoo L."/>
            <person name="Vaario L.M."/>
            <person name="Yamada A."/>
            <person name="Yan M."/>
            <person name="Wang P."/>
            <person name="Xu J."/>
            <person name="Bruns T."/>
            <person name="Baldrian P."/>
            <person name="Vilgalys R."/>
            <person name="Dunand C."/>
            <person name="Henrissat B."/>
            <person name="Grigoriev I.V."/>
            <person name="Hibbett D."/>
            <person name="Nagy L.G."/>
            <person name="Martin F.M."/>
        </authorList>
    </citation>
    <scope>NUCLEOTIDE SEQUENCE</scope>
    <source>
        <strain evidence="2">UH-Tt-Lm1</strain>
    </source>
</reference>
<sequence>MPPPRMGLVSWSLRTIDAWDESLPSPDAKPASPETTPATPERPPRVISHSKFEKVLKEITPSSSESLGNGTTSLERGNMCGKGSFGFIEKGKGQGEIKIATSAGPTSMPSGGVDLRLLEL</sequence>
<proteinExistence type="predicted"/>
<evidence type="ECO:0000313" key="2">
    <source>
        <dbReference type="EMBL" id="KAF9780487.1"/>
    </source>
</evidence>
<dbReference type="Proteomes" id="UP000736335">
    <property type="component" value="Unassembled WGS sequence"/>
</dbReference>
<dbReference type="EMBL" id="WIUZ02000016">
    <property type="protein sequence ID" value="KAF9780487.1"/>
    <property type="molecule type" value="Genomic_DNA"/>
</dbReference>
<organism evidence="2 3">
    <name type="scientific">Thelephora terrestris</name>
    <dbReference type="NCBI Taxonomy" id="56493"/>
    <lineage>
        <taxon>Eukaryota</taxon>
        <taxon>Fungi</taxon>
        <taxon>Dikarya</taxon>
        <taxon>Basidiomycota</taxon>
        <taxon>Agaricomycotina</taxon>
        <taxon>Agaricomycetes</taxon>
        <taxon>Thelephorales</taxon>
        <taxon>Thelephoraceae</taxon>
        <taxon>Thelephora</taxon>
    </lineage>
</organism>
<comment type="caution">
    <text evidence="2">The sequence shown here is derived from an EMBL/GenBank/DDBJ whole genome shotgun (WGS) entry which is preliminary data.</text>
</comment>
<gene>
    <name evidence="2" type="ORF">BJ322DRAFT_1023755</name>
</gene>
<reference evidence="2" key="2">
    <citation type="submission" date="2020-11" db="EMBL/GenBank/DDBJ databases">
        <authorList>
            <consortium name="DOE Joint Genome Institute"/>
            <person name="Kuo A."/>
            <person name="Miyauchi S."/>
            <person name="Kiss E."/>
            <person name="Drula E."/>
            <person name="Kohler A."/>
            <person name="Sanchez-Garcia M."/>
            <person name="Andreopoulos B."/>
            <person name="Barry K.W."/>
            <person name="Bonito G."/>
            <person name="Buee M."/>
            <person name="Carver A."/>
            <person name="Chen C."/>
            <person name="Cichocki N."/>
            <person name="Clum A."/>
            <person name="Culley D."/>
            <person name="Crous P.W."/>
            <person name="Fauchery L."/>
            <person name="Girlanda M."/>
            <person name="Hayes R."/>
            <person name="Keri Z."/>
            <person name="Labutti K."/>
            <person name="Lipzen A."/>
            <person name="Lombard V."/>
            <person name="Magnuson J."/>
            <person name="Maillard F."/>
            <person name="Morin E."/>
            <person name="Murat C."/>
            <person name="Nolan M."/>
            <person name="Ohm R."/>
            <person name="Pangilinan J."/>
            <person name="Pereira M."/>
            <person name="Perotto S."/>
            <person name="Peter M."/>
            <person name="Riley R."/>
            <person name="Sitrit Y."/>
            <person name="Stielow B."/>
            <person name="Szollosi G."/>
            <person name="Zifcakova L."/>
            <person name="Stursova M."/>
            <person name="Spatafora J.W."/>
            <person name="Tedersoo L."/>
            <person name="Vaario L.-M."/>
            <person name="Yamada A."/>
            <person name="Yan M."/>
            <person name="Wang P."/>
            <person name="Xu J."/>
            <person name="Bruns T."/>
            <person name="Baldrian P."/>
            <person name="Vilgalys R."/>
            <person name="Henrissat B."/>
            <person name="Grigoriev I.V."/>
            <person name="Hibbett D."/>
            <person name="Nagy L.G."/>
            <person name="Martin F.M."/>
        </authorList>
    </citation>
    <scope>NUCLEOTIDE SEQUENCE</scope>
    <source>
        <strain evidence="2">UH-Tt-Lm1</strain>
    </source>
</reference>
<evidence type="ECO:0000313" key="3">
    <source>
        <dbReference type="Proteomes" id="UP000736335"/>
    </source>
</evidence>
<accession>A0A9P6L3C3</accession>
<feature type="compositionally biased region" description="Low complexity" evidence="1">
    <location>
        <begin position="30"/>
        <end position="39"/>
    </location>
</feature>
<keyword evidence="3" id="KW-1185">Reference proteome</keyword>
<evidence type="ECO:0000256" key="1">
    <source>
        <dbReference type="SAM" id="MobiDB-lite"/>
    </source>
</evidence>
<name>A0A9P6L3C3_9AGAM</name>
<protein>
    <submittedName>
        <fullName evidence="2">Uncharacterized protein</fullName>
    </submittedName>
</protein>
<feature type="region of interest" description="Disordered" evidence="1">
    <location>
        <begin position="20"/>
        <end position="45"/>
    </location>
</feature>
<dbReference type="AlphaFoldDB" id="A0A9P6L3C3"/>